<evidence type="ECO:0000313" key="2">
    <source>
        <dbReference type="Proteomes" id="UP000475117"/>
    </source>
</evidence>
<dbReference type="AlphaFoldDB" id="A0A6B3L7P1"/>
<accession>A0A6B3L7P1</accession>
<dbReference type="EMBL" id="CP066776">
    <property type="protein sequence ID" value="QQL44247.1"/>
    <property type="molecule type" value="Genomic_DNA"/>
</dbReference>
<sequence length="443" mass="46523">MPTAIFIPLALLTVGILLGVSSLLLKLHMVSAEMARKIVHIGMGLVCLGFPLLEVSTTAVVLLTFIASAVLLLIRLTKASNPFASALFSVDRSSSGELLFPIAVAWVYAASAGNTVLYIIPVLVLTLSDAAGALVGTRYGAEKYQCSNGTKSVEGSATFFLVTFLAIHIPLLLLSDTGRPECLLIALVISGFITAVEGMSGKGTDNILVPIGTYFLLDRYLPMGSAELIGRGLALGAILLILLATRKMTTLNGGAMLAALLYGFGALHLGGVVPLVSLLLLFALHVATSGKLKKADYHKPTRHTSNQIVALALPALGWLLTARSGVIAPTWGPLGFCLTTAFQAGLLHIGILAPDTNLRKPPLSVILKSLIVAAPMLHIVEPLTFGSLMLLVAGAAWGCAVLFRAWRLPMQPDDPLNGWVKLTLVATTASIAVYLVAQLPVAI</sequence>
<evidence type="ECO:0000313" key="1">
    <source>
        <dbReference type="EMBL" id="QQL44247.1"/>
    </source>
</evidence>
<name>A0A6B3L7P1_9BACT</name>
<dbReference type="PANTHER" id="PTHR31303">
    <property type="entry name" value="CTP-DEPENDENT DIACYLGLYCEROL KINASE 1"/>
    <property type="match status" value="1"/>
</dbReference>
<dbReference type="PANTHER" id="PTHR31303:SF1">
    <property type="entry name" value="CTP-DEPENDENT DIACYLGLYCEROL KINASE 1"/>
    <property type="match status" value="1"/>
</dbReference>
<dbReference type="GO" id="GO:0004143">
    <property type="term" value="F:ATP-dependent diacylglycerol kinase activity"/>
    <property type="evidence" value="ECO:0007669"/>
    <property type="project" value="InterPro"/>
</dbReference>
<dbReference type="Proteomes" id="UP000475117">
    <property type="component" value="Chromosome"/>
</dbReference>
<proteinExistence type="predicted"/>
<keyword evidence="2" id="KW-1185">Reference proteome</keyword>
<dbReference type="KEGG" id="soa:G3M56_010115"/>
<evidence type="ECO:0008006" key="3">
    <source>
        <dbReference type="Google" id="ProtNLM"/>
    </source>
</evidence>
<dbReference type="InterPro" id="IPR037997">
    <property type="entry name" value="Dgk1-like"/>
</dbReference>
<gene>
    <name evidence="1" type="ORF">G3M56_010115</name>
</gene>
<dbReference type="RefSeq" id="WP_164362335.1">
    <property type="nucleotide sequence ID" value="NZ_CP066776.1"/>
</dbReference>
<reference evidence="1 2" key="1">
    <citation type="submission" date="2020-12" db="EMBL/GenBank/DDBJ databases">
        <title>Sulforoseuscoccus oceanibium gen. nov., sp. nov., a representative of the phylum Verrucomicrobia with special cytoplasmic membrane, and proposal of Sulforoseuscoccusaceae fam. nov.</title>
        <authorList>
            <person name="Xi F."/>
        </authorList>
    </citation>
    <scope>NUCLEOTIDE SEQUENCE [LARGE SCALE GENOMIC DNA]</scope>
    <source>
        <strain evidence="1 2">T37</strain>
    </source>
</reference>
<organism evidence="1 2">
    <name type="scientific">Sulfuriroseicoccus oceanibius</name>
    <dbReference type="NCBI Taxonomy" id="2707525"/>
    <lineage>
        <taxon>Bacteria</taxon>
        <taxon>Pseudomonadati</taxon>
        <taxon>Verrucomicrobiota</taxon>
        <taxon>Verrucomicrobiia</taxon>
        <taxon>Verrucomicrobiales</taxon>
        <taxon>Verrucomicrobiaceae</taxon>
        <taxon>Sulfuriroseicoccus</taxon>
    </lineage>
</organism>
<protein>
    <recommendedName>
        <fullName evidence="3">Phosphatidate cytidylyltransferase</fullName>
    </recommendedName>
</protein>